<protein>
    <submittedName>
        <fullName evidence="7">Protein LemA</fullName>
    </submittedName>
</protein>
<accession>A0A485M6M0</accession>
<dbReference type="SUPFAM" id="SSF140478">
    <property type="entry name" value="LemA-like"/>
    <property type="match status" value="1"/>
</dbReference>
<evidence type="ECO:0000256" key="3">
    <source>
        <dbReference type="ARBA" id="ARBA00022692"/>
    </source>
</evidence>
<evidence type="ECO:0000256" key="5">
    <source>
        <dbReference type="ARBA" id="ARBA00023136"/>
    </source>
</evidence>
<dbReference type="EMBL" id="CAADRN010000382">
    <property type="protein sequence ID" value="VFU19356.1"/>
    <property type="molecule type" value="Genomic_DNA"/>
</dbReference>
<dbReference type="Gene3D" id="1.20.1440.20">
    <property type="entry name" value="LemA-like domain"/>
    <property type="match status" value="1"/>
</dbReference>
<keyword evidence="4 6" id="KW-1133">Transmembrane helix</keyword>
<evidence type="ECO:0000256" key="1">
    <source>
        <dbReference type="ARBA" id="ARBA00004167"/>
    </source>
</evidence>
<dbReference type="PANTHER" id="PTHR34478">
    <property type="entry name" value="PROTEIN LEMA"/>
    <property type="match status" value="1"/>
</dbReference>
<comment type="subcellular location">
    <subcellularLocation>
        <location evidence="1">Membrane</location>
        <topology evidence="1">Single-pass membrane protein</topology>
    </subcellularLocation>
</comment>
<dbReference type="PANTHER" id="PTHR34478:SF2">
    <property type="entry name" value="MEMBRANE PROTEIN"/>
    <property type="match status" value="1"/>
</dbReference>
<keyword evidence="5 6" id="KW-0472">Membrane</keyword>
<dbReference type="InterPro" id="IPR007156">
    <property type="entry name" value="MamQ_LemA"/>
</dbReference>
<evidence type="ECO:0000256" key="6">
    <source>
        <dbReference type="SAM" id="Phobius"/>
    </source>
</evidence>
<proteinExistence type="inferred from homology"/>
<gene>
    <name evidence="7" type="primary">lemA</name>
    <name evidence="7" type="ORF">SCFA_790003</name>
</gene>
<evidence type="ECO:0000313" key="7">
    <source>
        <dbReference type="EMBL" id="VFU19356.1"/>
    </source>
</evidence>
<organism evidence="7">
    <name type="scientific">anaerobic digester metagenome</name>
    <dbReference type="NCBI Taxonomy" id="1263854"/>
    <lineage>
        <taxon>unclassified sequences</taxon>
        <taxon>metagenomes</taxon>
        <taxon>ecological metagenomes</taxon>
    </lineage>
</organism>
<name>A0A485M6M0_9ZZZZ</name>
<evidence type="ECO:0000256" key="4">
    <source>
        <dbReference type="ARBA" id="ARBA00022989"/>
    </source>
</evidence>
<feature type="transmembrane region" description="Helical" evidence="6">
    <location>
        <begin position="6"/>
        <end position="24"/>
    </location>
</feature>
<dbReference type="Pfam" id="PF04011">
    <property type="entry name" value="LemA"/>
    <property type="match status" value="1"/>
</dbReference>
<dbReference type="InterPro" id="IPR023353">
    <property type="entry name" value="LemA-like_dom_sf"/>
</dbReference>
<dbReference type="GO" id="GO:0016020">
    <property type="term" value="C:membrane"/>
    <property type="evidence" value="ECO:0007669"/>
    <property type="project" value="UniProtKB-SubCell"/>
</dbReference>
<evidence type="ECO:0000256" key="2">
    <source>
        <dbReference type="ARBA" id="ARBA00008854"/>
    </source>
</evidence>
<keyword evidence="3 6" id="KW-0812">Transmembrane</keyword>
<dbReference type="AlphaFoldDB" id="A0A485M6M0"/>
<comment type="similarity">
    <text evidence="2">Belongs to the LemA family.</text>
</comment>
<sequence>MGWVIGGLVLLVVVILISIYNRLVTLRQRLKNAWAQIEVQLKRRYDLIPNLVSTVKGYAAHEKETFERVTQARNMAISAKNVQEQAGAENMLTGALRQLFALAENYPELKANTNFMQLQEELTNTEGKIAFSRQFYNDTALKYNSAIQRFPAVMVAGMFGFQQEVYFNLDDEAEARKAVKVEF</sequence>
<reference evidence="7" key="1">
    <citation type="submission" date="2019-03" db="EMBL/GenBank/DDBJ databases">
        <authorList>
            <person name="Hao L."/>
        </authorList>
    </citation>
    <scope>NUCLEOTIDE SEQUENCE</scope>
</reference>